<sequence>MFIKTLPASCQNQHVIRKSKQGMHLGAIALGLCSTLLCSSAFGHSRWVIPSHSILSGDKAPMVSIDFSISNDIFHPDLPLGGIPIQALNDKAEASKGEDQSNNPMVKMLNSTRVNVITPDGKTGADLPMVNLGRKSATALTLEHSGTYRVNVIQNPVDVTLFKKSDGTPSRLFGPLEHVKEKLPNGATELKTLRIYNDIHTYVTRNDLSNKAIAPTGRGLELKHNTHPNELFAKEAAKYTLLFNGKAITDKDLQESVDLKITHHNTRYRNQRNTETPTLNKKGEFSITWSEPGLYLIEGELSLPSRSKNSDANKVSNTDIYAFFLTLEVTPQ</sequence>
<dbReference type="Proteomes" id="UP001320119">
    <property type="component" value="Chromosome"/>
</dbReference>
<organism evidence="1 2">
    <name type="scientific">Marinagarivorans cellulosilyticus</name>
    <dbReference type="NCBI Taxonomy" id="2721545"/>
    <lineage>
        <taxon>Bacteria</taxon>
        <taxon>Pseudomonadati</taxon>
        <taxon>Pseudomonadota</taxon>
        <taxon>Gammaproteobacteria</taxon>
        <taxon>Cellvibrionales</taxon>
        <taxon>Cellvibrionaceae</taxon>
        <taxon>Marinagarivorans</taxon>
    </lineage>
</organism>
<dbReference type="EMBL" id="AP023086">
    <property type="protein sequence ID" value="BCD96619.1"/>
    <property type="molecule type" value="Genomic_DNA"/>
</dbReference>
<accession>A0AAN2BJ66</accession>
<proteinExistence type="predicted"/>
<dbReference type="KEGG" id="marq:MARGE09_P0819"/>
<dbReference type="AlphaFoldDB" id="A0AAN2BJ66"/>
<keyword evidence="2" id="KW-1185">Reference proteome</keyword>
<gene>
    <name evidence="1" type="ORF">MARGE09_P0819</name>
</gene>
<evidence type="ECO:0000313" key="2">
    <source>
        <dbReference type="Proteomes" id="UP001320119"/>
    </source>
</evidence>
<protein>
    <recommendedName>
        <fullName evidence="3">DUF4198 domain-containing protein</fullName>
    </recommendedName>
</protein>
<evidence type="ECO:0008006" key="3">
    <source>
        <dbReference type="Google" id="ProtNLM"/>
    </source>
</evidence>
<evidence type="ECO:0000313" key="1">
    <source>
        <dbReference type="EMBL" id="BCD96619.1"/>
    </source>
</evidence>
<dbReference type="Pfam" id="PF10670">
    <property type="entry name" value="DUF4198"/>
    <property type="match status" value="1"/>
</dbReference>
<reference evidence="1 2" key="1">
    <citation type="journal article" date="2022" name="IScience">
        <title>An ultrasensitive nanofiber-based assay for enzymatic hydrolysis and deep-sea microbial degradation of cellulose.</title>
        <authorList>
            <person name="Tsudome M."/>
            <person name="Tachioka M."/>
            <person name="Miyazaki M."/>
            <person name="Uchimura K."/>
            <person name="Tsuda M."/>
            <person name="Takaki Y."/>
            <person name="Deguchi S."/>
        </authorList>
    </citation>
    <scope>NUCLEOTIDE SEQUENCE [LARGE SCALE GENOMIC DNA]</scope>
    <source>
        <strain evidence="1 2">GE09</strain>
    </source>
</reference>
<dbReference type="InterPro" id="IPR019613">
    <property type="entry name" value="DUF4198"/>
</dbReference>
<name>A0AAN2BJ66_9GAMM</name>
<dbReference type="RefSeq" id="WP_236986110.1">
    <property type="nucleotide sequence ID" value="NZ_AP023086.1"/>
</dbReference>